<dbReference type="GO" id="GO:0042101">
    <property type="term" value="C:T cell receptor complex"/>
    <property type="evidence" value="ECO:0007669"/>
    <property type="project" value="UniProtKB-KW"/>
</dbReference>
<dbReference type="InterPro" id="IPR036179">
    <property type="entry name" value="Ig-like_dom_sf"/>
</dbReference>
<dbReference type="PANTHER" id="PTHR19367:SF18">
    <property type="entry name" value="T CELL RECEPTOR ALPHA VARIABLE 16"/>
    <property type="match status" value="1"/>
</dbReference>
<dbReference type="SMART" id="SM00408">
    <property type="entry name" value="IGc2"/>
    <property type="match status" value="1"/>
</dbReference>
<evidence type="ECO:0000256" key="5">
    <source>
        <dbReference type="ARBA" id="ARBA00043266"/>
    </source>
</evidence>
<dbReference type="GeneTree" id="ENSGT01120000272686"/>
<dbReference type="InterPro" id="IPR013783">
    <property type="entry name" value="Ig-like_fold"/>
</dbReference>
<dbReference type="STRING" id="144197.ENSSPAP00000008831"/>
<dbReference type="PROSITE" id="PS50835">
    <property type="entry name" value="IG_LIKE"/>
    <property type="match status" value="1"/>
</dbReference>
<keyword evidence="1" id="KW-0732">Signal</keyword>
<protein>
    <recommendedName>
        <fullName evidence="6">Ig-like domain-containing protein</fullName>
    </recommendedName>
</protein>
<evidence type="ECO:0000256" key="4">
    <source>
        <dbReference type="ARBA" id="ARBA00023319"/>
    </source>
</evidence>
<feature type="domain" description="Ig-like" evidence="6">
    <location>
        <begin position="123"/>
        <end position="224"/>
    </location>
</feature>
<dbReference type="AlphaFoldDB" id="A0A3B4ZMD4"/>
<proteinExistence type="predicted"/>
<keyword evidence="5" id="KW-0391">Immunity</keyword>
<reference evidence="7" key="1">
    <citation type="submission" date="2023-09" db="UniProtKB">
        <authorList>
            <consortium name="Ensembl"/>
        </authorList>
    </citation>
    <scope>IDENTIFICATION</scope>
</reference>
<dbReference type="InterPro" id="IPR003599">
    <property type="entry name" value="Ig_sub"/>
</dbReference>
<keyword evidence="2" id="KW-1064">Adaptive immunity</keyword>
<dbReference type="GO" id="GO:0002250">
    <property type="term" value="P:adaptive immune response"/>
    <property type="evidence" value="ECO:0007669"/>
    <property type="project" value="UniProtKB-KW"/>
</dbReference>
<keyword evidence="4" id="KW-0393">Immunoglobulin domain</keyword>
<dbReference type="Pfam" id="PF07686">
    <property type="entry name" value="V-set"/>
    <property type="match status" value="2"/>
</dbReference>
<dbReference type="InterPro" id="IPR051287">
    <property type="entry name" value="TCR_variable_region"/>
</dbReference>
<evidence type="ECO:0000313" key="7">
    <source>
        <dbReference type="Ensembl" id="ENSSPAP00000008831.1"/>
    </source>
</evidence>
<dbReference type="InterPro" id="IPR013106">
    <property type="entry name" value="Ig_V-set"/>
</dbReference>
<keyword evidence="5" id="KW-1279">T cell receptor</keyword>
<dbReference type="Ensembl" id="ENSSPAT00000008991.1">
    <property type="protein sequence ID" value="ENSSPAP00000008831.1"/>
    <property type="gene ID" value="ENSSPAG00000006729.1"/>
</dbReference>
<sequence>NDSLLPETPNTTSTRPVVPLASTGADRFYWYRQQPRKPPEFLIFHYGSQNESKAGLSATVSGDKNQITMKISSAAVTDSAVYYCAVRPTVTGNSKTLNKNLWNQRGGGGIQGGLSLPLGVRCQQLTAVKDEESSLEGSTVTLTCKYTKGSADYFFWYRQHPGKPPEFLISHSESGELLLNPVPGRSVTVKKQETQMDLKISSAAVTDSAVYYCAVRRPDTWSLGLVTIRSASGPALTRSE</sequence>
<evidence type="ECO:0000259" key="6">
    <source>
        <dbReference type="PROSITE" id="PS50835"/>
    </source>
</evidence>
<dbReference type="SUPFAM" id="SSF48726">
    <property type="entry name" value="Immunoglobulin"/>
    <property type="match status" value="2"/>
</dbReference>
<evidence type="ECO:0000256" key="2">
    <source>
        <dbReference type="ARBA" id="ARBA00023130"/>
    </source>
</evidence>
<dbReference type="Gene3D" id="2.60.40.10">
    <property type="entry name" value="Immunoglobulins"/>
    <property type="match status" value="2"/>
</dbReference>
<accession>A0A3B4ZMD4</accession>
<name>A0A3B4ZMD4_9TELE</name>
<dbReference type="InterPro" id="IPR007110">
    <property type="entry name" value="Ig-like_dom"/>
</dbReference>
<dbReference type="SMART" id="SM00406">
    <property type="entry name" value="IGv"/>
    <property type="match status" value="2"/>
</dbReference>
<keyword evidence="3" id="KW-0675">Receptor</keyword>
<evidence type="ECO:0000256" key="3">
    <source>
        <dbReference type="ARBA" id="ARBA00023170"/>
    </source>
</evidence>
<organism evidence="7">
    <name type="scientific">Stegastes partitus</name>
    <name type="common">bicolor damselfish</name>
    <dbReference type="NCBI Taxonomy" id="144197"/>
    <lineage>
        <taxon>Eukaryota</taxon>
        <taxon>Metazoa</taxon>
        <taxon>Chordata</taxon>
        <taxon>Craniata</taxon>
        <taxon>Vertebrata</taxon>
        <taxon>Euteleostomi</taxon>
        <taxon>Actinopterygii</taxon>
        <taxon>Neopterygii</taxon>
        <taxon>Teleostei</taxon>
        <taxon>Neoteleostei</taxon>
        <taxon>Acanthomorphata</taxon>
        <taxon>Ovalentaria</taxon>
        <taxon>Pomacentridae</taxon>
        <taxon>Stegastes</taxon>
    </lineage>
</organism>
<dbReference type="SMART" id="SM00409">
    <property type="entry name" value="IG"/>
    <property type="match status" value="2"/>
</dbReference>
<evidence type="ECO:0000256" key="1">
    <source>
        <dbReference type="ARBA" id="ARBA00022729"/>
    </source>
</evidence>
<dbReference type="PANTHER" id="PTHR19367">
    <property type="entry name" value="T-CELL RECEPTOR ALPHA CHAIN V REGION"/>
    <property type="match status" value="1"/>
</dbReference>
<dbReference type="InterPro" id="IPR003598">
    <property type="entry name" value="Ig_sub2"/>
</dbReference>